<comment type="caution">
    <text evidence="1">The sequence shown here is derived from an EMBL/GenBank/DDBJ whole genome shotgun (WGS) entry which is preliminary data.</text>
</comment>
<accession>A0AAW1L6B5</accession>
<evidence type="ECO:0008006" key="3">
    <source>
        <dbReference type="Google" id="ProtNLM"/>
    </source>
</evidence>
<sequence>MKRLFYGNTPKQLNRNHAACRVVERFTYNRYVNRSTTSFRLPSRIDLTNGYPLSHGHAGHANYPANADYQGYKPLVRRDLPATIERNKIHVTFELMVNLETGTSHLLKPST</sequence>
<evidence type="ECO:0000313" key="2">
    <source>
        <dbReference type="Proteomes" id="UP001458880"/>
    </source>
</evidence>
<reference evidence="1 2" key="1">
    <citation type="journal article" date="2024" name="BMC Genomics">
        <title>De novo assembly and annotation of Popillia japonica's genome with initial clues to its potential as an invasive pest.</title>
        <authorList>
            <person name="Cucini C."/>
            <person name="Boschi S."/>
            <person name="Funari R."/>
            <person name="Cardaioli E."/>
            <person name="Iannotti N."/>
            <person name="Marturano G."/>
            <person name="Paoli F."/>
            <person name="Bruttini M."/>
            <person name="Carapelli A."/>
            <person name="Frati F."/>
            <person name="Nardi F."/>
        </authorList>
    </citation>
    <scope>NUCLEOTIDE SEQUENCE [LARGE SCALE GENOMIC DNA]</scope>
    <source>
        <strain evidence="1">DMR45628</strain>
    </source>
</reference>
<dbReference type="Proteomes" id="UP001458880">
    <property type="component" value="Unassembled WGS sequence"/>
</dbReference>
<dbReference type="EMBL" id="JASPKY010000161">
    <property type="protein sequence ID" value="KAK9729303.1"/>
    <property type="molecule type" value="Genomic_DNA"/>
</dbReference>
<proteinExistence type="predicted"/>
<gene>
    <name evidence="1" type="ORF">QE152_g15976</name>
</gene>
<evidence type="ECO:0000313" key="1">
    <source>
        <dbReference type="EMBL" id="KAK9729303.1"/>
    </source>
</evidence>
<name>A0AAW1L6B5_POPJA</name>
<protein>
    <recommendedName>
        <fullName evidence="3">Ribosomal protein L5</fullName>
    </recommendedName>
</protein>
<keyword evidence="2" id="KW-1185">Reference proteome</keyword>
<dbReference type="AlphaFoldDB" id="A0AAW1L6B5"/>
<organism evidence="1 2">
    <name type="scientific">Popillia japonica</name>
    <name type="common">Japanese beetle</name>
    <dbReference type="NCBI Taxonomy" id="7064"/>
    <lineage>
        <taxon>Eukaryota</taxon>
        <taxon>Metazoa</taxon>
        <taxon>Ecdysozoa</taxon>
        <taxon>Arthropoda</taxon>
        <taxon>Hexapoda</taxon>
        <taxon>Insecta</taxon>
        <taxon>Pterygota</taxon>
        <taxon>Neoptera</taxon>
        <taxon>Endopterygota</taxon>
        <taxon>Coleoptera</taxon>
        <taxon>Polyphaga</taxon>
        <taxon>Scarabaeiformia</taxon>
        <taxon>Scarabaeidae</taxon>
        <taxon>Rutelinae</taxon>
        <taxon>Popillia</taxon>
    </lineage>
</organism>